<dbReference type="PANTHER" id="PTHR34846:SF7">
    <property type="entry name" value="BLL7811 PROTEIN"/>
    <property type="match status" value="1"/>
</dbReference>
<gene>
    <name evidence="2" type="ORF">Ssi02_23880</name>
</gene>
<protein>
    <submittedName>
        <fullName evidence="2">Alkyl hydroperoxide reductase AhpD</fullName>
    </submittedName>
</protein>
<dbReference type="InterPro" id="IPR004675">
    <property type="entry name" value="AhpD_core"/>
</dbReference>
<evidence type="ECO:0000259" key="1">
    <source>
        <dbReference type="Pfam" id="PF02627"/>
    </source>
</evidence>
<dbReference type="EMBL" id="BOOW01000014">
    <property type="protein sequence ID" value="GII92157.1"/>
    <property type="molecule type" value="Genomic_DNA"/>
</dbReference>
<organism evidence="2 3">
    <name type="scientific">Sinosporangium siamense</name>
    <dbReference type="NCBI Taxonomy" id="1367973"/>
    <lineage>
        <taxon>Bacteria</taxon>
        <taxon>Bacillati</taxon>
        <taxon>Actinomycetota</taxon>
        <taxon>Actinomycetes</taxon>
        <taxon>Streptosporangiales</taxon>
        <taxon>Streptosporangiaceae</taxon>
        <taxon>Sinosporangium</taxon>
    </lineage>
</organism>
<dbReference type="InterPro" id="IPR029032">
    <property type="entry name" value="AhpD-like"/>
</dbReference>
<dbReference type="PANTHER" id="PTHR34846">
    <property type="entry name" value="4-CARBOXYMUCONOLACTONE DECARBOXYLASE FAMILY PROTEIN (AFU_ORTHOLOGUE AFUA_6G11590)"/>
    <property type="match status" value="1"/>
</dbReference>
<comment type="caution">
    <text evidence="2">The sequence shown here is derived from an EMBL/GenBank/DDBJ whole genome shotgun (WGS) entry which is preliminary data.</text>
</comment>
<dbReference type="GO" id="GO:0051920">
    <property type="term" value="F:peroxiredoxin activity"/>
    <property type="evidence" value="ECO:0007669"/>
    <property type="project" value="InterPro"/>
</dbReference>
<dbReference type="InterPro" id="IPR003779">
    <property type="entry name" value="CMD-like"/>
</dbReference>
<sequence length="153" mass="16627">MTARLNVFAADNTPFQALASLDAFLAGCGVPASTLNLVKMRVSQINGCSPCLDRYAHKLHTAGESDERLFSVATWREAPWFTDAERAALGLAEEATRLADRPGAVPDQVWRKAGEHYDDADLSALVMAIAQINVWNRILTMTRVPPSAASRDA</sequence>
<evidence type="ECO:0000313" key="3">
    <source>
        <dbReference type="Proteomes" id="UP000606172"/>
    </source>
</evidence>
<dbReference type="Proteomes" id="UP000606172">
    <property type="component" value="Unassembled WGS sequence"/>
</dbReference>
<dbReference type="Gene3D" id="1.20.1290.10">
    <property type="entry name" value="AhpD-like"/>
    <property type="match status" value="1"/>
</dbReference>
<reference evidence="2" key="1">
    <citation type="submission" date="2021-01" db="EMBL/GenBank/DDBJ databases">
        <title>Whole genome shotgun sequence of Sinosporangium siamense NBRC 109515.</title>
        <authorList>
            <person name="Komaki H."/>
            <person name="Tamura T."/>
        </authorList>
    </citation>
    <scope>NUCLEOTIDE SEQUENCE</scope>
    <source>
        <strain evidence="2">NBRC 109515</strain>
    </source>
</reference>
<feature type="domain" description="Carboxymuconolactone decarboxylase-like" evidence="1">
    <location>
        <begin position="27"/>
        <end position="94"/>
    </location>
</feature>
<evidence type="ECO:0000313" key="2">
    <source>
        <dbReference type="EMBL" id="GII92157.1"/>
    </source>
</evidence>
<dbReference type="RefSeq" id="WP_239128817.1">
    <property type="nucleotide sequence ID" value="NZ_BOOW01000014.1"/>
</dbReference>
<accession>A0A919REZ4</accession>
<dbReference type="Pfam" id="PF02627">
    <property type="entry name" value="CMD"/>
    <property type="match status" value="1"/>
</dbReference>
<keyword evidence="3" id="KW-1185">Reference proteome</keyword>
<proteinExistence type="predicted"/>
<dbReference type="NCBIfam" id="TIGR00778">
    <property type="entry name" value="ahpD_dom"/>
    <property type="match status" value="1"/>
</dbReference>
<dbReference type="AlphaFoldDB" id="A0A919REZ4"/>
<name>A0A919REZ4_9ACTN</name>
<dbReference type="SUPFAM" id="SSF69118">
    <property type="entry name" value="AhpD-like"/>
    <property type="match status" value="1"/>
</dbReference>